<keyword evidence="2" id="KW-0732">Signal</keyword>
<reference evidence="3 4" key="1">
    <citation type="submission" date="2022-11" db="EMBL/GenBank/DDBJ databases">
        <title>Minimal conservation of predation-associated metabolite biosynthetic gene clusters underscores biosynthetic potential of Myxococcota including descriptions for ten novel species: Archangium lansinium sp. nov., Myxococcus landrumus sp. nov., Nannocystis bai.</title>
        <authorList>
            <person name="Ahearne A."/>
            <person name="Stevens C."/>
            <person name="Dowd S."/>
        </authorList>
    </citation>
    <scope>NUCLEOTIDE SEQUENCE [LARGE SCALE GENOMIC DNA]</scope>
    <source>
        <strain evidence="3 4">BB15-2</strain>
    </source>
</reference>
<dbReference type="EMBL" id="JAQNDL010000003">
    <property type="protein sequence ID" value="MDC0721260.1"/>
    <property type="molecule type" value="Genomic_DNA"/>
</dbReference>
<organism evidence="3 4">
    <name type="scientific">Nannocystis bainbridge</name>
    <dbReference type="NCBI Taxonomy" id="2995303"/>
    <lineage>
        <taxon>Bacteria</taxon>
        <taxon>Pseudomonadati</taxon>
        <taxon>Myxococcota</taxon>
        <taxon>Polyangia</taxon>
        <taxon>Nannocystales</taxon>
        <taxon>Nannocystaceae</taxon>
        <taxon>Nannocystis</taxon>
    </lineage>
</organism>
<dbReference type="Proteomes" id="UP001221686">
    <property type="component" value="Unassembled WGS sequence"/>
</dbReference>
<name>A0ABT5E6F3_9BACT</name>
<dbReference type="RefSeq" id="WP_272089762.1">
    <property type="nucleotide sequence ID" value="NZ_JAQNDL010000003.1"/>
</dbReference>
<evidence type="ECO:0000313" key="3">
    <source>
        <dbReference type="EMBL" id="MDC0721260.1"/>
    </source>
</evidence>
<evidence type="ECO:0000256" key="1">
    <source>
        <dbReference type="SAM" id="MobiDB-lite"/>
    </source>
</evidence>
<feature type="compositionally biased region" description="Pro residues" evidence="1">
    <location>
        <begin position="28"/>
        <end position="46"/>
    </location>
</feature>
<evidence type="ECO:0000256" key="2">
    <source>
        <dbReference type="SAM" id="SignalP"/>
    </source>
</evidence>
<gene>
    <name evidence="3" type="ORF">POL25_30415</name>
</gene>
<evidence type="ECO:0000313" key="4">
    <source>
        <dbReference type="Proteomes" id="UP001221686"/>
    </source>
</evidence>
<sequence>MRRSLLLASLALACTPAPPQGVSTEPRPLAPELPTPAPAPVPTPVPAPTPAPAPVVAPAPAPAPTLLAGPDRYRLPSAARCQEGEEGPFCGVYIVDAATGDTTTLLTRDGSAWLVRVGKTETPTVVEFVEMPRPPEQIQPLDLPRTDAGAMIAFLPPHPLVPEPFALAGVRSFFGDFVVLGDKFYGAGLVKDTTLLEIDPRARSFKPFNLAGKSPLSIQPAGQNLALSLAGKKRKTVATFEVATGKLLREFALPRDLEPECRRSHHYYGEDQAHFDMATGRFYVGFSCFPDA</sequence>
<proteinExistence type="predicted"/>
<feature type="signal peptide" evidence="2">
    <location>
        <begin position="1"/>
        <end position="19"/>
    </location>
</feature>
<keyword evidence="4" id="KW-1185">Reference proteome</keyword>
<feature type="region of interest" description="Disordered" evidence="1">
    <location>
        <begin position="16"/>
        <end position="46"/>
    </location>
</feature>
<accession>A0ABT5E6F3</accession>
<comment type="caution">
    <text evidence="3">The sequence shown here is derived from an EMBL/GenBank/DDBJ whole genome shotgun (WGS) entry which is preliminary data.</text>
</comment>
<protein>
    <submittedName>
        <fullName evidence="3">Uncharacterized protein</fullName>
    </submittedName>
</protein>
<feature type="chain" id="PRO_5047019727" evidence="2">
    <location>
        <begin position="20"/>
        <end position="292"/>
    </location>
</feature>